<dbReference type="EMBL" id="JBANQN010000005">
    <property type="protein sequence ID" value="KAK6789387.1"/>
    <property type="molecule type" value="Genomic_DNA"/>
</dbReference>
<evidence type="ECO:0000256" key="1">
    <source>
        <dbReference type="SAM" id="MobiDB-lite"/>
    </source>
</evidence>
<feature type="region of interest" description="Disordered" evidence="1">
    <location>
        <begin position="59"/>
        <end position="96"/>
    </location>
</feature>
<keyword evidence="3" id="KW-1185">Reference proteome</keyword>
<reference evidence="2 3" key="1">
    <citation type="submission" date="2024-02" db="EMBL/GenBank/DDBJ databases">
        <title>de novo genome assembly of Solanum bulbocastanum strain 11H21.</title>
        <authorList>
            <person name="Hosaka A.J."/>
        </authorList>
    </citation>
    <scope>NUCLEOTIDE SEQUENCE [LARGE SCALE GENOMIC DNA]</scope>
    <source>
        <tissue evidence="2">Young leaves</tissue>
    </source>
</reference>
<proteinExistence type="predicted"/>
<sequence>MVAIPSVTPHDMMFALAPGQKDKLGKVMIEPDGSSRRVIDKFFTRMWKGVKGLWKVLKANESLPTSRPEEDGDDPATWSDDGGYEDSGATDTGGED</sequence>
<evidence type="ECO:0000313" key="3">
    <source>
        <dbReference type="Proteomes" id="UP001371456"/>
    </source>
</evidence>
<organism evidence="2 3">
    <name type="scientific">Solanum bulbocastanum</name>
    <name type="common">Wild potato</name>
    <dbReference type="NCBI Taxonomy" id="147425"/>
    <lineage>
        <taxon>Eukaryota</taxon>
        <taxon>Viridiplantae</taxon>
        <taxon>Streptophyta</taxon>
        <taxon>Embryophyta</taxon>
        <taxon>Tracheophyta</taxon>
        <taxon>Spermatophyta</taxon>
        <taxon>Magnoliopsida</taxon>
        <taxon>eudicotyledons</taxon>
        <taxon>Gunneridae</taxon>
        <taxon>Pentapetalae</taxon>
        <taxon>asterids</taxon>
        <taxon>lamiids</taxon>
        <taxon>Solanales</taxon>
        <taxon>Solanaceae</taxon>
        <taxon>Solanoideae</taxon>
        <taxon>Solaneae</taxon>
        <taxon>Solanum</taxon>
    </lineage>
</organism>
<comment type="caution">
    <text evidence="2">The sequence shown here is derived from an EMBL/GenBank/DDBJ whole genome shotgun (WGS) entry which is preliminary data.</text>
</comment>
<accession>A0AAN8YEE3</accession>
<name>A0AAN8YEE3_SOLBU</name>
<dbReference type="AlphaFoldDB" id="A0AAN8YEE3"/>
<protein>
    <submittedName>
        <fullName evidence="2">Uncharacterized protein</fullName>
    </submittedName>
</protein>
<evidence type="ECO:0000313" key="2">
    <source>
        <dbReference type="EMBL" id="KAK6789387.1"/>
    </source>
</evidence>
<dbReference type="Proteomes" id="UP001371456">
    <property type="component" value="Unassembled WGS sequence"/>
</dbReference>
<gene>
    <name evidence="2" type="ORF">RDI58_013186</name>
</gene>